<dbReference type="AlphaFoldDB" id="A0A517SNJ7"/>
<reference evidence="3 4" key="1">
    <citation type="submission" date="2019-02" db="EMBL/GenBank/DDBJ databases">
        <title>Deep-cultivation of Planctomycetes and their phenomic and genomic characterization uncovers novel biology.</title>
        <authorList>
            <person name="Wiegand S."/>
            <person name="Jogler M."/>
            <person name="Boedeker C."/>
            <person name="Pinto D."/>
            <person name="Vollmers J."/>
            <person name="Rivas-Marin E."/>
            <person name="Kohn T."/>
            <person name="Peeters S.H."/>
            <person name="Heuer A."/>
            <person name="Rast P."/>
            <person name="Oberbeckmann S."/>
            <person name="Bunk B."/>
            <person name="Jeske O."/>
            <person name="Meyerdierks A."/>
            <person name="Storesund J.E."/>
            <person name="Kallscheuer N."/>
            <person name="Luecker S."/>
            <person name="Lage O.M."/>
            <person name="Pohl T."/>
            <person name="Merkel B.J."/>
            <person name="Hornburger P."/>
            <person name="Mueller R.-W."/>
            <person name="Bruemmer F."/>
            <person name="Labrenz M."/>
            <person name="Spormann A.M."/>
            <person name="Op den Camp H."/>
            <person name="Overmann J."/>
            <person name="Amann R."/>
            <person name="Jetten M.S.M."/>
            <person name="Mascher T."/>
            <person name="Medema M.H."/>
            <person name="Devos D.P."/>
            <person name="Kaster A.-K."/>
            <person name="Ovreas L."/>
            <person name="Rohde M."/>
            <person name="Galperin M.Y."/>
            <person name="Jogler C."/>
        </authorList>
    </citation>
    <scope>NUCLEOTIDE SEQUENCE [LARGE SCALE GENOMIC DNA]</scope>
    <source>
        <strain evidence="3 4">SV_7m_r</strain>
    </source>
</reference>
<evidence type="ECO:0000313" key="3">
    <source>
        <dbReference type="EMBL" id="QDT57700.1"/>
    </source>
</evidence>
<dbReference type="Proteomes" id="UP000315003">
    <property type="component" value="Chromosome"/>
</dbReference>
<sequence length="150" mass="16244">MSTSSKTSADPSSAAGPPLGERVSGDAQADARFAKQLLGDLQREMNRLQREIRLAIQSQLAQMSGRSMGSLDANKELAKSIQAMLDAHGLRVRCTQCGQPAILRVSPRRGAPHGVFVFDHTVEGKRTFHGGWVTAPEIQLVAKPARKSRQ</sequence>
<gene>
    <name evidence="3" type="ORF">SV7mr_01840</name>
</gene>
<dbReference type="RefSeq" id="WP_419187936.1">
    <property type="nucleotide sequence ID" value="NZ_CP036272.1"/>
</dbReference>
<feature type="coiled-coil region" evidence="1">
    <location>
        <begin position="31"/>
        <end position="58"/>
    </location>
</feature>
<keyword evidence="4" id="KW-1185">Reference proteome</keyword>
<evidence type="ECO:0000313" key="4">
    <source>
        <dbReference type="Proteomes" id="UP000315003"/>
    </source>
</evidence>
<keyword evidence="1" id="KW-0175">Coiled coil</keyword>
<name>A0A517SNJ7_9BACT</name>
<evidence type="ECO:0000256" key="2">
    <source>
        <dbReference type="SAM" id="MobiDB-lite"/>
    </source>
</evidence>
<feature type="region of interest" description="Disordered" evidence="2">
    <location>
        <begin position="1"/>
        <end position="25"/>
    </location>
</feature>
<feature type="compositionally biased region" description="Low complexity" evidence="2">
    <location>
        <begin position="1"/>
        <end position="15"/>
    </location>
</feature>
<dbReference type="EMBL" id="CP036272">
    <property type="protein sequence ID" value="QDT57700.1"/>
    <property type="molecule type" value="Genomic_DNA"/>
</dbReference>
<accession>A0A517SNJ7</accession>
<proteinExistence type="predicted"/>
<protein>
    <submittedName>
        <fullName evidence="3">Uncharacterized protein</fullName>
    </submittedName>
</protein>
<evidence type="ECO:0000256" key="1">
    <source>
        <dbReference type="SAM" id="Coils"/>
    </source>
</evidence>
<organism evidence="3 4">
    <name type="scientific">Stieleria bergensis</name>
    <dbReference type="NCBI Taxonomy" id="2528025"/>
    <lineage>
        <taxon>Bacteria</taxon>
        <taxon>Pseudomonadati</taxon>
        <taxon>Planctomycetota</taxon>
        <taxon>Planctomycetia</taxon>
        <taxon>Pirellulales</taxon>
        <taxon>Pirellulaceae</taxon>
        <taxon>Stieleria</taxon>
    </lineage>
</organism>